<dbReference type="EC" id="3.1.-.-" evidence="5"/>
<accession>A0ABW0HDJ6</accession>
<comment type="caution">
    <text evidence="7">The sequence shown here is derived from an EMBL/GenBank/DDBJ whole genome shotgun (WGS) entry which is preliminary data.</text>
</comment>
<feature type="binding site" evidence="5">
    <location>
        <position position="5"/>
    </location>
    <ligand>
        <name>Mg(2+)</name>
        <dbReference type="ChEBI" id="CHEBI:18420"/>
    </ligand>
</feature>
<reference evidence="8" key="1">
    <citation type="journal article" date="2019" name="Int. J. Syst. Evol. Microbiol.">
        <title>The Global Catalogue of Microorganisms (GCM) 10K type strain sequencing project: providing services to taxonomists for standard genome sequencing and annotation.</title>
        <authorList>
            <consortium name="The Broad Institute Genomics Platform"/>
            <consortium name="The Broad Institute Genome Sequencing Center for Infectious Disease"/>
            <person name="Wu L."/>
            <person name="Ma J."/>
        </authorList>
    </citation>
    <scope>NUCLEOTIDE SEQUENCE [LARGE SCALE GENOMIC DNA]</scope>
    <source>
        <strain evidence="8">CGMCC 1.16326</strain>
    </source>
</reference>
<comment type="similarity">
    <text evidence="5">Belongs to the PINc/VapC protein family.</text>
</comment>
<protein>
    <recommendedName>
        <fullName evidence="5">Ribonuclease VapC</fullName>
        <shortName evidence="5">RNase VapC</shortName>
        <ecNumber evidence="5">3.1.-.-</ecNumber>
    </recommendedName>
    <alternativeName>
        <fullName evidence="5">Toxin VapC</fullName>
    </alternativeName>
</protein>
<evidence type="ECO:0000313" key="8">
    <source>
        <dbReference type="Proteomes" id="UP001596104"/>
    </source>
</evidence>
<proteinExistence type="inferred from homology"/>
<keyword evidence="4 5" id="KW-0378">Hydrolase</keyword>
<evidence type="ECO:0000256" key="5">
    <source>
        <dbReference type="HAMAP-Rule" id="MF_00265"/>
    </source>
</evidence>
<sequence length="136" mass="14074">MIYVDASAIVAMILSEPDAADLASALDGGDAAITSPLAIYEASLAIARVNAIPAAIARDEIHLTLTRMSIAIAPIDASQGDIAVSAFDRFGQGRHPAALNMGDCFAYACAAVHDARILFKGQDFSQTDLPSARSGP</sequence>
<evidence type="ECO:0000259" key="6">
    <source>
        <dbReference type="Pfam" id="PF01850"/>
    </source>
</evidence>
<keyword evidence="3 5" id="KW-0479">Metal-binding</keyword>
<evidence type="ECO:0000256" key="2">
    <source>
        <dbReference type="ARBA" id="ARBA00022722"/>
    </source>
</evidence>
<dbReference type="HAMAP" id="MF_00265">
    <property type="entry name" value="VapC_Nob1"/>
    <property type="match status" value="1"/>
</dbReference>
<dbReference type="CDD" id="cd09871">
    <property type="entry name" value="PIN_MtVapC28-VapC30-like"/>
    <property type="match status" value="1"/>
</dbReference>
<feature type="binding site" evidence="5">
    <location>
        <position position="103"/>
    </location>
    <ligand>
        <name>Mg(2+)</name>
        <dbReference type="ChEBI" id="CHEBI:18420"/>
    </ligand>
</feature>
<keyword evidence="1 5" id="KW-1277">Toxin-antitoxin system</keyword>
<keyword evidence="5" id="KW-0800">Toxin</keyword>
<dbReference type="InterPro" id="IPR002716">
    <property type="entry name" value="PIN_dom"/>
</dbReference>
<dbReference type="EMBL" id="JBHSLV010000034">
    <property type="protein sequence ID" value="MFC5395096.1"/>
    <property type="molecule type" value="Genomic_DNA"/>
</dbReference>
<feature type="domain" description="PIN" evidence="6">
    <location>
        <begin position="2"/>
        <end position="128"/>
    </location>
</feature>
<dbReference type="Gene3D" id="3.40.50.1010">
    <property type="entry name" value="5'-nuclease"/>
    <property type="match status" value="1"/>
</dbReference>
<evidence type="ECO:0000256" key="3">
    <source>
        <dbReference type="ARBA" id="ARBA00022723"/>
    </source>
</evidence>
<keyword evidence="8" id="KW-1185">Reference proteome</keyword>
<keyword evidence="2 5" id="KW-0540">Nuclease</keyword>
<dbReference type="InterPro" id="IPR029060">
    <property type="entry name" value="PIN-like_dom_sf"/>
</dbReference>
<dbReference type="Pfam" id="PF01850">
    <property type="entry name" value="PIN"/>
    <property type="match status" value="1"/>
</dbReference>
<dbReference type="SUPFAM" id="SSF88723">
    <property type="entry name" value="PIN domain-like"/>
    <property type="match status" value="1"/>
</dbReference>
<evidence type="ECO:0000256" key="1">
    <source>
        <dbReference type="ARBA" id="ARBA00022649"/>
    </source>
</evidence>
<keyword evidence="5" id="KW-0460">Magnesium</keyword>
<gene>
    <name evidence="5" type="primary">vapC</name>
    <name evidence="7" type="ORF">ACFPPC_20870</name>
</gene>
<comment type="cofactor">
    <cofactor evidence="5">
        <name>Mg(2+)</name>
        <dbReference type="ChEBI" id="CHEBI:18420"/>
    </cofactor>
</comment>
<name>A0ABW0HDJ6_9HYPH</name>
<comment type="function">
    <text evidence="5">Toxic component of a toxin-antitoxin (TA) system. An RNase.</text>
</comment>
<dbReference type="RefSeq" id="WP_377010834.1">
    <property type="nucleotide sequence ID" value="NZ_JBHSLV010000034.1"/>
</dbReference>
<evidence type="ECO:0000256" key="4">
    <source>
        <dbReference type="ARBA" id="ARBA00022801"/>
    </source>
</evidence>
<evidence type="ECO:0000313" key="7">
    <source>
        <dbReference type="EMBL" id="MFC5395096.1"/>
    </source>
</evidence>
<dbReference type="Proteomes" id="UP001596104">
    <property type="component" value="Unassembled WGS sequence"/>
</dbReference>
<organism evidence="7 8">
    <name type="scientific">Bosea vestrisii</name>
    <dbReference type="NCBI Taxonomy" id="151416"/>
    <lineage>
        <taxon>Bacteria</taxon>
        <taxon>Pseudomonadati</taxon>
        <taxon>Pseudomonadota</taxon>
        <taxon>Alphaproteobacteria</taxon>
        <taxon>Hyphomicrobiales</taxon>
        <taxon>Boseaceae</taxon>
        <taxon>Bosea</taxon>
    </lineage>
</organism>
<dbReference type="InterPro" id="IPR022907">
    <property type="entry name" value="VapC_family"/>
</dbReference>